<protein>
    <submittedName>
        <fullName evidence="2">FAD-dependent pyridine nucleotide-disulphide oxidoreductase</fullName>
    </submittedName>
</protein>
<dbReference type="PANTHER" id="PTHR43755">
    <property type="match status" value="1"/>
</dbReference>
<dbReference type="Gene3D" id="3.50.50.60">
    <property type="entry name" value="FAD/NAD(P)-binding domain"/>
    <property type="match status" value="2"/>
</dbReference>
<dbReference type="InterPro" id="IPR023753">
    <property type="entry name" value="FAD/NAD-binding_dom"/>
</dbReference>
<gene>
    <name evidence="2" type="ordered locus">Ctha_0650</name>
</gene>
<evidence type="ECO:0000313" key="2">
    <source>
        <dbReference type="EMBL" id="ACF13120.1"/>
    </source>
</evidence>
<dbReference type="InterPro" id="IPR036188">
    <property type="entry name" value="FAD/NAD-bd_sf"/>
</dbReference>
<dbReference type="HOGENOM" id="CLU_030742_5_0_10"/>
<dbReference type="PANTHER" id="PTHR43755:SF1">
    <property type="entry name" value="FAD-DEPENDENT PYRIDINE NUCLEOTIDE-DISULPHIDE OXIDOREDUCTASE"/>
    <property type="match status" value="1"/>
</dbReference>
<accession>B3QVR3</accession>
<dbReference type="SUPFAM" id="SSF51905">
    <property type="entry name" value="FAD/NAD(P)-binding domain"/>
    <property type="match status" value="2"/>
</dbReference>
<dbReference type="Proteomes" id="UP000001208">
    <property type="component" value="Chromosome"/>
</dbReference>
<evidence type="ECO:0000313" key="3">
    <source>
        <dbReference type="Proteomes" id="UP000001208"/>
    </source>
</evidence>
<proteinExistence type="predicted"/>
<name>B3QVR3_CHLT3</name>
<organism evidence="2 3">
    <name type="scientific">Chloroherpeton thalassium (strain ATCC 35110 / GB-78)</name>
    <dbReference type="NCBI Taxonomy" id="517418"/>
    <lineage>
        <taxon>Bacteria</taxon>
        <taxon>Pseudomonadati</taxon>
        <taxon>Chlorobiota</taxon>
        <taxon>Chlorobiia</taxon>
        <taxon>Chlorobiales</taxon>
        <taxon>Chloroherpetonaceae</taxon>
        <taxon>Chloroherpeton</taxon>
    </lineage>
</organism>
<feature type="domain" description="FAD/NAD(P)-binding" evidence="1">
    <location>
        <begin position="3"/>
        <end position="117"/>
    </location>
</feature>
<dbReference type="eggNOG" id="COG0446">
    <property type="taxonomic scope" value="Bacteria"/>
</dbReference>
<dbReference type="GO" id="GO:0016491">
    <property type="term" value="F:oxidoreductase activity"/>
    <property type="evidence" value="ECO:0007669"/>
    <property type="project" value="InterPro"/>
</dbReference>
<dbReference type="EMBL" id="CP001100">
    <property type="protein sequence ID" value="ACF13120.1"/>
    <property type="molecule type" value="Genomic_DNA"/>
</dbReference>
<dbReference type="KEGG" id="cts:Ctha_0650"/>
<dbReference type="AlphaFoldDB" id="B3QVR3"/>
<dbReference type="RefSeq" id="WP_012499204.1">
    <property type="nucleotide sequence ID" value="NC_011026.1"/>
</dbReference>
<keyword evidence="3" id="KW-1185">Reference proteome</keyword>
<reference evidence="2 3" key="1">
    <citation type="submission" date="2008-06" db="EMBL/GenBank/DDBJ databases">
        <title>Complete sequence of Chloroherpeton thalassium ATCC 35110.</title>
        <authorList>
            <consortium name="US DOE Joint Genome Institute"/>
            <person name="Lucas S."/>
            <person name="Copeland A."/>
            <person name="Lapidus A."/>
            <person name="Glavina del Rio T."/>
            <person name="Dalin E."/>
            <person name="Tice H."/>
            <person name="Bruce D."/>
            <person name="Goodwin L."/>
            <person name="Pitluck S."/>
            <person name="Schmutz J."/>
            <person name="Larimer F."/>
            <person name="Land M."/>
            <person name="Hauser L."/>
            <person name="Kyrpides N."/>
            <person name="Mikhailova N."/>
            <person name="Liu Z."/>
            <person name="Li T."/>
            <person name="Zhao F."/>
            <person name="Overmann J."/>
            <person name="Bryant D.A."/>
            <person name="Richardson P."/>
        </authorList>
    </citation>
    <scope>NUCLEOTIDE SEQUENCE [LARGE SCALE GENOMIC DNA]</scope>
    <source>
        <strain evidence="3">ATCC 35110 / GB-78</strain>
    </source>
</reference>
<dbReference type="OrthoDB" id="9781621at2"/>
<dbReference type="Pfam" id="PF07992">
    <property type="entry name" value="Pyr_redox_2"/>
    <property type="match status" value="1"/>
</dbReference>
<sequence length="414" mass="46297">MKKLVILGSGAGGTMMANKLATNLEEKDWQITVIDKTLDHHYQPGYLFIPFGMYLPKDVVRPRKNYLSRHIRFIHDEIQSVDAEQNKVHLASGSKIDYDFLIIASGCTIHPEENEGMTGEGWHQNIFDFYTLEGATKLAKFLRGWKGGKMVINIAEMPIKCPVAPLEFSFLADWYFSDKGIREDVHIEYVTPLSSAFTKKVAAAELGHFLEQKNIHVTTEFNLGEVDSEGNKISSFDEQNIDYDLLITIPTNMGAEFIGESGLGDELNFVPTDGKTLRSKEHDNIFVVGDASDIPASKAASVAHFASETLTKNFLRVIEGLDPEPSFDGHANCYIESGFGKGLLIDFNYEVEPLPGEFPLPGIGPFSLLKESKANHWGKMMYRWIYFNMLLRGVDLPIPAKMMMAGKNALHHVA</sequence>
<dbReference type="STRING" id="517418.Ctha_0650"/>
<evidence type="ECO:0000259" key="1">
    <source>
        <dbReference type="Pfam" id="PF07992"/>
    </source>
</evidence>
<dbReference type="InterPro" id="IPR052541">
    <property type="entry name" value="SQRD"/>
</dbReference>